<dbReference type="GO" id="GO:0016020">
    <property type="term" value="C:membrane"/>
    <property type="evidence" value="ECO:0007669"/>
    <property type="project" value="UniProtKB-SubCell"/>
</dbReference>
<comment type="subcellular location">
    <subcellularLocation>
        <location evidence="1">Membrane</location>
        <topology evidence="1">Multi-pass membrane protein</topology>
    </subcellularLocation>
</comment>
<dbReference type="Pfam" id="PF07690">
    <property type="entry name" value="MFS_1"/>
    <property type="match status" value="1"/>
</dbReference>
<dbReference type="WBParaSite" id="SBAD_0001189001-mRNA-1">
    <property type="protein sequence ID" value="SBAD_0001189001-mRNA-1"/>
    <property type="gene ID" value="SBAD_0001189001"/>
</dbReference>
<dbReference type="EMBL" id="UZAM01015801">
    <property type="protein sequence ID" value="VDP40607.1"/>
    <property type="molecule type" value="Genomic_DNA"/>
</dbReference>
<name>A0A183J6K6_9BILA</name>
<feature type="domain" description="Major facilitator superfamily (MFS) profile" evidence="6">
    <location>
        <begin position="1"/>
        <end position="339"/>
    </location>
</feature>
<dbReference type="GO" id="GO:0022857">
    <property type="term" value="F:transmembrane transporter activity"/>
    <property type="evidence" value="ECO:0007669"/>
    <property type="project" value="InterPro"/>
</dbReference>
<feature type="transmembrane region" description="Helical" evidence="5">
    <location>
        <begin position="131"/>
        <end position="151"/>
    </location>
</feature>
<dbReference type="AlphaFoldDB" id="A0A183J6K6"/>
<feature type="transmembrane region" description="Helical" evidence="5">
    <location>
        <begin position="163"/>
        <end position="183"/>
    </location>
</feature>
<gene>
    <name evidence="7" type="ORF">SBAD_LOCUS11504</name>
</gene>
<dbReference type="InterPro" id="IPR036259">
    <property type="entry name" value="MFS_trans_sf"/>
</dbReference>
<feature type="transmembrane region" description="Helical" evidence="5">
    <location>
        <begin position="93"/>
        <end position="119"/>
    </location>
</feature>
<keyword evidence="8" id="KW-1185">Reference proteome</keyword>
<evidence type="ECO:0000313" key="7">
    <source>
        <dbReference type="EMBL" id="VDP40607.1"/>
    </source>
</evidence>
<evidence type="ECO:0000313" key="8">
    <source>
        <dbReference type="Proteomes" id="UP000270296"/>
    </source>
</evidence>
<keyword evidence="3 5" id="KW-1133">Transmembrane helix</keyword>
<evidence type="ECO:0000259" key="6">
    <source>
        <dbReference type="PROSITE" id="PS50850"/>
    </source>
</evidence>
<dbReference type="PANTHER" id="PTHR23507">
    <property type="entry name" value="ZGC:174356"/>
    <property type="match status" value="1"/>
</dbReference>
<evidence type="ECO:0000256" key="4">
    <source>
        <dbReference type="ARBA" id="ARBA00023136"/>
    </source>
</evidence>
<feature type="transmembrane region" description="Helical" evidence="5">
    <location>
        <begin position="65"/>
        <end position="87"/>
    </location>
</feature>
<reference evidence="7 8" key="2">
    <citation type="submission" date="2018-11" db="EMBL/GenBank/DDBJ databases">
        <authorList>
            <consortium name="Pathogen Informatics"/>
        </authorList>
    </citation>
    <scope>NUCLEOTIDE SEQUENCE [LARGE SCALE GENOMIC DNA]</scope>
</reference>
<dbReference type="InterPro" id="IPR011701">
    <property type="entry name" value="MFS"/>
</dbReference>
<evidence type="ECO:0000256" key="3">
    <source>
        <dbReference type="ARBA" id="ARBA00022989"/>
    </source>
</evidence>
<dbReference type="PANTHER" id="PTHR23507:SF1">
    <property type="entry name" value="FI18259P1-RELATED"/>
    <property type="match status" value="1"/>
</dbReference>
<proteinExistence type="predicted"/>
<evidence type="ECO:0000313" key="9">
    <source>
        <dbReference type="WBParaSite" id="SBAD_0001189001-mRNA-1"/>
    </source>
</evidence>
<feature type="transmembrane region" description="Helical" evidence="5">
    <location>
        <begin position="236"/>
        <end position="255"/>
    </location>
</feature>
<evidence type="ECO:0000256" key="1">
    <source>
        <dbReference type="ARBA" id="ARBA00004141"/>
    </source>
</evidence>
<evidence type="ECO:0000256" key="2">
    <source>
        <dbReference type="ARBA" id="ARBA00022692"/>
    </source>
</evidence>
<dbReference type="SUPFAM" id="SSF103473">
    <property type="entry name" value="MFS general substrate transporter"/>
    <property type="match status" value="1"/>
</dbReference>
<dbReference type="Gene3D" id="1.20.1250.20">
    <property type="entry name" value="MFS general substrate transporter like domains"/>
    <property type="match status" value="1"/>
</dbReference>
<keyword evidence="2 5" id="KW-0812">Transmembrane</keyword>
<feature type="transmembrane region" description="Helical" evidence="5">
    <location>
        <begin position="275"/>
        <end position="297"/>
    </location>
</feature>
<evidence type="ECO:0000256" key="5">
    <source>
        <dbReference type="SAM" id="Phobius"/>
    </source>
</evidence>
<dbReference type="InterPro" id="IPR020846">
    <property type="entry name" value="MFS_dom"/>
</dbReference>
<dbReference type="Proteomes" id="UP000270296">
    <property type="component" value="Unassembled WGS sequence"/>
</dbReference>
<dbReference type="OrthoDB" id="419734at2759"/>
<accession>A0A183J6K6</accession>
<reference evidence="9" key="1">
    <citation type="submission" date="2016-06" db="UniProtKB">
        <authorList>
            <consortium name="WormBaseParasite"/>
        </authorList>
    </citation>
    <scope>IDENTIFICATION</scope>
</reference>
<feature type="transmembrane region" description="Helical" evidence="5">
    <location>
        <begin position="306"/>
        <end position="324"/>
    </location>
</feature>
<sequence>MTLVASSMPFSQEDICENVTNMTLRIEIEAVSSRYMQYSQLIGCFLALILSFFIGPWADTHGRKVPLLICLVGYTFGQFVLVIAAGFPTLPPAFLLLSSFISGITGHALAVIGLFFTIVTDNASSLKWLTVRIGVTSGVLSFGYLTGNLLTSYLLPLFSGYDYMAVISTGFCALAVLHVALFLRETLLKQSPTLIEEEEAETHDVRFATMRRVFGLFRVREYFSTLCRFRSQDRRFYLHMSLLMFFIVFTCDPGLPGLQVLFVKLPPLSFTDSLYAISLACQTASMAIGIMLFPYLFKLLDCRDTLMIVIGIGASATKMLLFAVSTNRAMVYTCNVAFR</sequence>
<protein>
    <submittedName>
        <fullName evidence="9">MFS domain-containing protein</fullName>
    </submittedName>
</protein>
<keyword evidence="4 5" id="KW-0472">Membrane</keyword>
<feature type="transmembrane region" description="Helical" evidence="5">
    <location>
        <begin position="38"/>
        <end position="58"/>
    </location>
</feature>
<dbReference type="PROSITE" id="PS50850">
    <property type="entry name" value="MFS"/>
    <property type="match status" value="1"/>
</dbReference>
<organism evidence="9">
    <name type="scientific">Soboliphyme baturini</name>
    <dbReference type="NCBI Taxonomy" id="241478"/>
    <lineage>
        <taxon>Eukaryota</taxon>
        <taxon>Metazoa</taxon>
        <taxon>Ecdysozoa</taxon>
        <taxon>Nematoda</taxon>
        <taxon>Enoplea</taxon>
        <taxon>Dorylaimia</taxon>
        <taxon>Dioctophymatida</taxon>
        <taxon>Dioctophymatoidea</taxon>
        <taxon>Soboliphymatidae</taxon>
        <taxon>Soboliphyme</taxon>
    </lineage>
</organism>